<gene>
    <name evidence="1" type="ORF">K4L44_04435</name>
</gene>
<accession>A0AC61NHF7</accession>
<keyword evidence="2" id="KW-1185">Reference proteome</keyword>
<evidence type="ECO:0000313" key="1">
    <source>
        <dbReference type="EMBL" id="QZE15081.1"/>
    </source>
</evidence>
<sequence>MKKSILLFLKGLAMGAANVIPGVSGGTIALLTGIFNPIIDAIKNVNATTLKMFFTGDFKGFAEQVNLKLLVPVFLGIFVSLITLAKLFKFLFAAYPIYIWSFFFGLILASVFFVARTIHKYNLSTVVAFGIGTAIALSISLMTPAGENSGFLYLILCGIIAACSMILPGLSGSFVLILMGNYELVMIRSISNLDMGILLPVVIGAVIGLIAFSHLLSWVFKKHHDHTIATLSGFILGSLCILWPWKENIYKLGSNGEVLIKKSGEKVIEGYQWLMPDVMTTEFMIATTCMIAGILSIVILEKLAGSVND</sequence>
<organism evidence="1 2">
    <name type="scientific">Halosquirtibacter laminarini</name>
    <dbReference type="NCBI Taxonomy" id="3374600"/>
    <lineage>
        <taxon>Bacteria</taxon>
        <taxon>Pseudomonadati</taxon>
        <taxon>Bacteroidota</taxon>
        <taxon>Bacteroidia</taxon>
        <taxon>Marinilabiliales</taxon>
        <taxon>Prolixibacteraceae</taxon>
        <taxon>Halosquirtibacter</taxon>
    </lineage>
</organism>
<protein>
    <submittedName>
        <fullName evidence="1">DUF368 domain-containing protein</fullName>
    </submittedName>
</protein>
<dbReference type="Proteomes" id="UP000826212">
    <property type="component" value="Chromosome"/>
</dbReference>
<proteinExistence type="predicted"/>
<reference evidence="1" key="1">
    <citation type="submission" date="2021-08" db="EMBL/GenBank/DDBJ databases">
        <title>Novel anaerobic bacterium isolated from sea squirt in East Sea, Republic of Korea.</title>
        <authorList>
            <person name="Nguyen T.H."/>
            <person name="Li Z."/>
            <person name="Lee Y.-J."/>
            <person name="Ko J."/>
            <person name="Kim S.-G."/>
        </authorList>
    </citation>
    <scope>NUCLEOTIDE SEQUENCE</scope>
    <source>
        <strain evidence="1">KCTC 25031</strain>
    </source>
</reference>
<evidence type="ECO:0000313" key="2">
    <source>
        <dbReference type="Proteomes" id="UP000826212"/>
    </source>
</evidence>
<name>A0AC61NHF7_9BACT</name>
<dbReference type="EMBL" id="CP081303">
    <property type="protein sequence ID" value="QZE15081.1"/>
    <property type="molecule type" value="Genomic_DNA"/>
</dbReference>